<dbReference type="InterPro" id="IPR011051">
    <property type="entry name" value="RmlC_Cupin_sf"/>
</dbReference>
<dbReference type="CDD" id="cd02230">
    <property type="entry name" value="cupin_HP0902-like"/>
    <property type="match status" value="1"/>
</dbReference>
<keyword evidence="2" id="KW-1185">Reference proteome</keyword>
<dbReference type="InterPro" id="IPR014710">
    <property type="entry name" value="RmlC-like_jellyroll"/>
</dbReference>
<dbReference type="PANTHER" id="PTHR37694:SF1">
    <property type="entry name" value="SLR8022 PROTEIN"/>
    <property type="match status" value="1"/>
</dbReference>
<sequence length="115" mass="12833">MQTASLLEDIVYGEDRPAIKVMLDTTATKEIRIVFRAGQEMKQHSAPFPIVVEVVDGEIDFGVDGKRIALNRGMLITLEGHVPHDLLAKKDSIVRLSLNKADAVGRVEEVVRRRK</sequence>
<name>A0A1X7JLG6_9SPHI</name>
<dbReference type="RefSeq" id="WP_085472599.1">
    <property type="nucleotide sequence ID" value="NZ_CP038029.1"/>
</dbReference>
<dbReference type="STRING" id="561061.SAMN05660862_1835"/>
<evidence type="ECO:0000313" key="1">
    <source>
        <dbReference type="EMBL" id="SMG28746.1"/>
    </source>
</evidence>
<dbReference type="PANTHER" id="PTHR37694">
    <property type="entry name" value="SLR8022 PROTEIN"/>
    <property type="match status" value="1"/>
</dbReference>
<proteinExistence type="predicted"/>
<dbReference type="Gene3D" id="2.60.120.10">
    <property type="entry name" value="Jelly Rolls"/>
    <property type="match status" value="1"/>
</dbReference>
<dbReference type="EMBL" id="FXAU01000003">
    <property type="protein sequence ID" value="SMG28746.1"/>
    <property type="molecule type" value="Genomic_DNA"/>
</dbReference>
<gene>
    <name evidence="1" type="ORF">SAMN05660862_1835</name>
</gene>
<organism evidence="1 2">
    <name type="scientific">Sphingobacterium psychroaquaticum</name>
    <dbReference type="NCBI Taxonomy" id="561061"/>
    <lineage>
        <taxon>Bacteria</taxon>
        <taxon>Pseudomonadati</taxon>
        <taxon>Bacteroidota</taxon>
        <taxon>Sphingobacteriia</taxon>
        <taxon>Sphingobacteriales</taxon>
        <taxon>Sphingobacteriaceae</taxon>
        <taxon>Sphingobacterium</taxon>
    </lineage>
</organism>
<dbReference type="Proteomes" id="UP000192980">
    <property type="component" value="Unassembled WGS sequence"/>
</dbReference>
<accession>A0A1X7JLG6</accession>
<evidence type="ECO:0000313" key="2">
    <source>
        <dbReference type="Proteomes" id="UP000192980"/>
    </source>
</evidence>
<protein>
    <submittedName>
        <fullName evidence="1">Uncharacterized protein</fullName>
    </submittedName>
</protein>
<dbReference type="OrthoDB" id="1423961at2"/>
<dbReference type="AlphaFoldDB" id="A0A1X7JLG6"/>
<reference evidence="1 2" key="1">
    <citation type="submission" date="2017-04" db="EMBL/GenBank/DDBJ databases">
        <authorList>
            <person name="Afonso C.L."/>
            <person name="Miller P.J."/>
            <person name="Scott M.A."/>
            <person name="Spackman E."/>
            <person name="Goraichik I."/>
            <person name="Dimitrov K.M."/>
            <person name="Suarez D.L."/>
            <person name="Swayne D.E."/>
        </authorList>
    </citation>
    <scope>NUCLEOTIDE SEQUENCE [LARGE SCALE GENOMIC DNA]</scope>
    <source>
        <strain evidence="1 2">DSM 22418</strain>
    </source>
</reference>
<dbReference type="SUPFAM" id="SSF51182">
    <property type="entry name" value="RmlC-like cupins"/>
    <property type="match status" value="1"/>
</dbReference>